<keyword evidence="1 2" id="KW-0597">Phosphoprotein</keyword>
<dbReference type="InterPro" id="IPR050595">
    <property type="entry name" value="Bact_response_regulator"/>
</dbReference>
<dbReference type="SMART" id="SM00448">
    <property type="entry name" value="REC"/>
    <property type="match status" value="1"/>
</dbReference>
<name>A0A1C3P9T8_9ACTN</name>
<dbReference type="EMBL" id="FLUV01002095">
    <property type="protein sequence ID" value="SBW26567.1"/>
    <property type="molecule type" value="Genomic_DNA"/>
</dbReference>
<dbReference type="InterPro" id="IPR058245">
    <property type="entry name" value="NreC/VraR/RcsB-like_REC"/>
</dbReference>
<evidence type="ECO:0000313" key="4">
    <source>
        <dbReference type="EMBL" id="SBW26567.1"/>
    </source>
</evidence>
<accession>A0A1C3P9T8</accession>
<evidence type="ECO:0000313" key="5">
    <source>
        <dbReference type="Proteomes" id="UP000199013"/>
    </source>
</evidence>
<evidence type="ECO:0000256" key="2">
    <source>
        <dbReference type="PROSITE-ProRule" id="PRU00169"/>
    </source>
</evidence>
<dbReference type="AlphaFoldDB" id="A0A1C3P9T8"/>
<dbReference type="Gene3D" id="3.40.50.2300">
    <property type="match status" value="1"/>
</dbReference>
<dbReference type="InterPro" id="IPR011006">
    <property type="entry name" value="CheY-like_superfamily"/>
</dbReference>
<dbReference type="CDD" id="cd17535">
    <property type="entry name" value="REC_NarL-like"/>
    <property type="match status" value="1"/>
</dbReference>
<dbReference type="PANTHER" id="PTHR44591:SF3">
    <property type="entry name" value="RESPONSE REGULATORY DOMAIN-CONTAINING PROTEIN"/>
    <property type="match status" value="1"/>
</dbReference>
<reference evidence="5" key="1">
    <citation type="submission" date="2016-02" db="EMBL/GenBank/DDBJ databases">
        <authorList>
            <person name="Wibberg D."/>
        </authorList>
    </citation>
    <scope>NUCLEOTIDE SEQUENCE [LARGE SCALE GENOMIC DNA]</scope>
</reference>
<evidence type="ECO:0000259" key="3">
    <source>
        <dbReference type="PROSITE" id="PS50110"/>
    </source>
</evidence>
<gene>
    <name evidence="4" type="ORF">FDG2_4970</name>
</gene>
<proteinExistence type="predicted"/>
<keyword evidence="5" id="KW-1185">Reference proteome</keyword>
<sequence>MASTVLIVDDLADFRAVARVMLETGGYRVVGEAGTGADGLGEAARLRPDIVLLDVRLPDVDGFTLCRELRTRMPTVKVALCSVRDATDYDSRIADCGACGFLLKSELSSTALTRLVTGCQ</sequence>
<organism evidence="4 5">
    <name type="scientific">Candidatus Protofrankia californiensis</name>
    <dbReference type="NCBI Taxonomy" id="1839754"/>
    <lineage>
        <taxon>Bacteria</taxon>
        <taxon>Bacillati</taxon>
        <taxon>Actinomycetota</taxon>
        <taxon>Actinomycetes</taxon>
        <taxon>Frankiales</taxon>
        <taxon>Frankiaceae</taxon>
        <taxon>Protofrankia</taxon>
    </lineage>
</organism>
<protein>
    <submittedName>
        <fullName evidence="4">Response regulator receiver protein</fullName>
    </submittedName>
</protein>
<feature type="domain" description="Response regulatory" evidence="3">
    <location>
        <begin position="4"/>
        <end position="119"/>
    </location>
</feature>
<dbReference type="InterPro" id="IPR001789">
    <property type="entry name" value="Sig_transdc_resp-reg_receiver"/>
</dbReference>
<dbReference type="GO" id="GO:0000160">
    <property type="term" value="P:phosphorelay signal transduction system"/>
    <property type="evidence" value="ECO:0007669"/>
    <property type="project" value="InterPro"/>
</dbReference>
<dbReference type="Proteomes" id="UP000199013">
    <property type="component" value="Unassembled WGS sequence"/>
</dbReference>
<dbReference type="PROSITE" id="PS50110">
    <property type="entry name" value="RESPONSE_REGULATORY"/>
    <property type="match status" value="1"/>
</dbReference>
<evidence type="ECO:0000256" key="1">
    <source>
        <dbReference type="ARBA" id="ARBA00022553"/>
    </source>
</evidence>
<dbReference type="PANTHER" id="PTHR44591">
    <property type="entry name" value="STRESS RESPONSE REGULATOR PROTEIN 1"/>
    <property type="match status" value="1"/>
</dbReference>
<dbReference type="SUPFAM" id="SSF52172">
    <property type="entry name" value="CheY-like"/>
    <property type="match status" value="1"/>
</dbReference>
<feature type="modified residue" description="4-aspartylphosphate" evidence="2">
    <location>
        <position position="54"/>
    </location>
</feature>
<dbReference type="Pfam" id="PF00072">
    <property type="entry name" value="Response_reg"/>
    <property type="match status" value="1"/>
</dbReference>